<feature type="transmembrane region" description="Helical" evidence="1">
    <location>
        <begin position="12"/>
        <end position="33"/>
    </location>
</feature>
<evidence type="ECO:0000259" key="2">
    <source>
        <dbReference type="Pfam" id="PF09990"/>
    </source>
</evidence>
<gene>
    <name evidence="3" type="ordered locus">Hoch_1338</name>
</gene>
<reference evidence="3 4" key="1">
    <citation type="journal article" date="2010" name="Stand. Genomic Sci.">
        <title>Complete genome sequence of Haliangium ochraceum type strain (SMP-2).</title>
        <authorList>
            <consortium name="US DOE Joint Genome Institute (JGI-PGF)"/>
            <person name="Ivanova N."/>
            <person name="Daum C."/>
            <person name="Lang E."/>
            <person name="Abt B."/>
            <person name="Kopitz M."/>
            <person name="Saunders E."/>
            <person name="Lapidus A."/>
            <person name="Lucas S."/>
            <person name="Glavina Del Rio T."/>
            <person name="Nolan M."/>
            <person name="Tice H."/>
            <person name="Copeland A."/>
            <person name="Cheng J.F."/>
            <person name="Chen F."/>
            <person name="Bruce D."/>
            <person name="Goodwin L."/>
            <person name="Pitluck S."/>
            <person name="Mavromatis K."/>
            <person name="Pati A."/>
            <person name="Mikhailova N."/>
            <person name="Chen A."/>
            <person name="Palaniappan K."/>
            <person name="Land M."/>
            <person name="Hauser L."/>
            <person name="Chang Y.J."/>
            <person name="Jeffries C.D."/>
            <person name="Detter J.C."/>
            <person name="Brettin T."/>
            <person name="Rohde M."/>
            <person name="Goker M."/>
            <person name="Bristow J."/>
            <person name="Markowitz V."/>
            <person name="Eisen J.A."/>
            <person name="Hugenholtz P."/>
            <person name="Kyrpides N.C."/>
            <person name="Klenk H.P."/>
        </authorList>
    </citation>
    <scope>NUCLEOTIDE SEQUENCE [LARGE SCALE GENOMIC DNA]</scope>
    <source>
        <strain evidence="4">DSM 14365 / CIP 107738 / JCM 11303 / AJ 13395 / SMP-2</strain>
    </source>
</reference>
<protein>
    <recommendedName>
        <fullName evidence="2">DUF2231 domain-containing protein</fullName>
    </recommendedName>
</protein>
<dbReference type="RefSeq" id="WP_012826503.1">
    <property type="nucleotide sequence ID" value="NC_013440.1"/>
</dbReference>
<accession>D0LTJ9</accession>
<dbReference type="Proteomes" id="UP000001880">
    <property type="component" value="Chromosome"/>
</dbReference>
<evidence type="ECO:0000313" key="4">
    <source>
        <dbReference type="Proteomes" id="UP000001880"/>
    </source>
</evidence>
<sequence length="178" mass="19074">MDSLFFHPKVVHLPIALGVLMPLLAGMILLAWWRTWLPARSWVLVIALQAILLASGLMAMQTGESEEDRVERVVPEVAIEEHEEAADVFVWASGGVLGVMLLALALSRSKAGMPIAALATLGTLAVLGLGYRTGQAGGELVYRHNAASVYAGATQGAANQRGELRSRYGGEEHEEDDD</sequence>
<keyword evidence="1" id="KW-1133">Transmembrane helix</keyword>
<dbReference type="KEGG" id="hoh:Hoch_1338"/>
<keyword evidence="4" id="KW-1185">Reference proteome</keyword>
<feature type="transmembrane region" description="Helical" evidence="1">
    <location>
        <begin position="42"/>
        <end position="60"/>
    </location>
</feature>
<keyword evidence="1" id="KW-0812">Transmembrane</keyword>
<keyword evidence="1" id="KW-0472">Membrane</keyword>
<dbReference type="AlphaFoldDB" id="D0LTJ9"/>
<name>D0LTJ9_HALO1</name>
<feature type="transmembrane region" description="Helical" evidence="1">
    <location>
        <begin position="113"/>
        <end position="131"/>
    </location>
</feature>
<dbReference type="InterPro" id="IPR019251">
    <property type="entry name" value="DUF2231_TM"/>
</dbReference>
<evidence type="ECO:0000313" key="3">
    <source>
        <dbReference type="EMBL" id="ACY13894.1"/>
    </source>
</evidence>
<proteinExistence type="predicted"/>
<dbReference type="EMBL" id="CP001804">
    <property type="protein sequence ID" value="ACY13894.1"/>
    <property type="molecule type" value="Genomic_DNA"/>
</dbReference>
<organism evidence="3 4">
    <name type="scientific">Haliangium ochraceum (strain DSM 14365 / JCM 11303 / SMP-2)</name>
    <dbReference type="NCBI Taxonomy" id="502025"/>
    <lineage>
        <taxon>Bacteria</taxon>
        <taxon>Pseudomonadati</taxon>
        <taxon>Myxococcota</taxon>
        <taxon>Polyangia</taxon>
        <taxon>Haliangiales</taxon>
        <taxon>Kofleriaceae</taxon>
        <taxon>Haliangium</taxon>
    </lineage>
</organism>
<dbReference type="Pfam" id="PF09990">
    <property type="entry name" value="DUF2231"/>
    <property type="match status" value="1"/>
</dbReference>
<dbReference type="eggNOG" id="ENOG50348NF">
    <property type="taxonomic scope" value="Bacteria"/>
</dbReference>
<evidence type="ECO:0000256" key="1">
    <source>
        <dbReference type="SAM" id="Phobius"/>
    </source>
</evidence>
<dbReference type="HOGENOM" id="CLU_1507619_0_0_7"/>
<feature type="transmembrane region" description="Helical" evidence="1">
    <location>
        <begin position="88"/>
        <end position="106"/>
    </location>
</feature>
<feature type="domain" description="DUF2231" evidence="2">
    <location>
        <begin position="6"/>
        <end position="146"/>
    </location>
</feature>